<reference evidence="7" key="2">
    <citation type="submission" date="2021-08" db="EMBL/GenBank/DDBJ databases">
        <authorList>
            <person name="Tani A."/>
            <person name="Ola A."/>
            <person name="Ogura Y."/>
            <person name="Katsura K."/>
            <person name="Hayashi T."/>
        </authorList>
    </citation>
    <scope>NUCLEOTIDE SEQUENCE</scope>
    <source>
        <strain evidence="7">DSM 23632</strain>
    </source>
</reference>
<dbReference type="EMBL" id="BPRB01000302">
    <property type="protein sequence ID" value="GJE62291.1"/>
    <property type="molecule type" value="Genomic_DNA"/>
</dbReference>
<proteinExistence type="inferred from homology"/>
<evidence type="ECO:0000256" key="5">
    <source>
        <dbReference type="ARBA" id="ARBA00022737"/>
    </source>
</evidence>
<reference evidence="7" key="1">
    <citation type="journal article" date="2021" name="Front. Microbiol.">
        <title>Comprehensive Comparative Genomics and Phenotyping of Methylobacterium Species.</title>
        <authorList>
            <person name="Alessa O."/>
            <person name="Ogura Y."/>
            <person name="Fujitani Y."/>
            <person name="Takami H."/>
            <person name="Hayashi T."/>
            <person name="Sahin N."/>
            <person name="Tani A."/>
        </authorList>
    </citation>
    <scope>NUCLEOTIDE SEQUENCE</scope>
    <source>
        <strain evidence="7">DSM 23632</strain>
    </source>
</reference>
<dbReference type="Gene3D" id="2.150.10.10">
    <property type="entry name" value="Serralysin-like metalloprotease, C-terminal"/>
    <property type="match status" value="2"/>
</dbReference>
<dbReference type="InterPro" id="IPR001343">
    <property type="entry name" value="Hemolysn_Ca-bd"/>
</dbReference>
<dbReference type="PANTHER" id="PTHR10963:SF55">
    <property type="entry name" value="GLYCOSIDE HYDROLASE FAMILY 16 PROTEIN"/>
    <property type="match status" value="1"/>
</dbReference>
<comment type="caution">
    <text evidence="7">The sequence shown here is derived from an EMBL/GenBank/DDBJ whole genome shotgun (WGS) entry which is preliminary data.</text>
</comment>
<comment type="similarity">
    <text evidence="3">Belongs to the glycosyl hydrolase 16 family.</text>
</comment>
<evidence type="ECO:0000256" key="2">
    <source>
        <dbReference type="ARBA" id="ARBA00004613"/>
    </source>
</evidence>
<dbReference type="PROSITE" id="PS51762">
    <property type="entry name" value="GH16_2"/>
    <property type="match status" value="1"/>
</dbReference>
<dbReference type="PANTHER" id="PTHR10963">
    <property type="entry name" value="GLYCOSYL HYDROLASE-RELATED"/>
    <property type="match status" value="1"/>
</dbReference>
<evidence type="ECO:0000256" key="3">
    <source>
        <dbReference type="ARBA" id="ARBA00006865"/>
    </source>
</evidence>
<dbReference type="Gene3D" id="2.60.120.200">
    <property type="match status" value="1"/>
</dbReference>
<gene>
    <name evidence="7" type="ORF">MPOCJGCO_4424</name>
</gene>
<protein>
    <recommendedName>
        <fullName evidence="6">GH16 domain-containing protein</fullName>
    </recommendedName>
</protein>
<dbReference type="InterPro" id="IPR013858">
    <property type="entry name" value="Peptidase_M10B_C"/>
</dbReference>
<dbReference type="PROSITE" id="PS00330">
    <property type="entry name" value="HEMOLYSIN_CALCIUM"/>
    <property type="match status" value="2"/>
</dbReference>
<dbReference type="InterPro" id="IPR050546">
    <property type="entry name" value="Glycosyl_Hydrlase_16"/>
</dbReference>
<dbReference type="CDD" id="cd08023">
    <property type="entry name" value="GH16_laminarinase_like"/>
    <property type="match status" value="1"/>
</dbReference>
<name>A0ABQ4U4U9_9HYPH</name>
<evidence type="ECO:0000259" key="6">
    <source>
        <dbReference type="PROSITE" id="PS51762"/>
    </source>
</evidence>
<organism evidence="7 8">
    <name type="scientific">Methylobacterium trifolii</name>
    <dbReference type="NCBI Taxonomy" id="1003092"/>
    <lineage>
        <taxon>Bacteria</taxon>
        <taxon>Pseudomonadati</taxon>
        <taxon>Pseudomonadota</taxon>
        <taxon>Alphaproteobacteria</taxon>
        <taxon>Hyphomicrobiales</taxon>
        <taxon>Methylobacteriaceae</taxon>
        <taxon>Methylobacterium</taxon>
    </lineage>
</organism>
<dbReference type="SUPFAM" id="SSF51120">
    <property type="entry name" value="beta-Roll"/>
    <property type="match status" value="1"/>
</dbReference>
<dbReference type="InterPro" id="IPR013320">
    <property type="entry name" value="ConA-like_dom_sf"/>
</dbReference>
<keyword evidence="8" id="KW-1185">Reference proteome</keyword>
<evidence type="ECO:0000313" key="8">
    <source>
        <dbReference type="Proteomes" id="UP001055057"/>
    </source>
</evidence>
<dbReference type="Pfam" id="PF08548">
    <property type="entry name" value="Peptidase_M10_C"/>
    <property type="match status" value="1"/>
</dbReference>
<dbReference type="PRINTS" id="PR00313">
    <property type="entry name" value="CABNDNGRPT"/>
</dbReference>
<dbReference type="InterPro" id="IPR018511">
    <property type="entry name" value="Hemolysin-typ_Ca-bd_CS"/>
</dbReference>
<sequence>MARPPDYTLVFSDEFDRQSIANTTTATANWYTAQAWGGGFGDAQIMPTGGAHSPFTTVLKGGETALQIEMTRNAAGQLESGLISNVFPDGTSTTPQDGNPYGYYETRLWLPDGQGIWPAFWAIEEERLSPARDHVIEFDVLEHHGTAAADRYGSNVHDWDWNGTRLAGHTSQPSQHVVGNDVLSSGWHTYGIEIRPDVMTFYMDGSAYSTRATPATLDTDLMFMINLAAGGGWTVDPGLNHVRMYVDYFRAYELVGTHPSPPTALTLTGTSGNDTFQVTAATTMIREAANGGFDTVRSSVTYTLDANVEKLVLSEGAALDGTGNAESNQLFGNASANVLSGLAGNDYLYGQDGDDRLMGGLGNDKLYGGGGNDRLIGGAGTDRLQGDDGADTFIFQSTSDSLPYAPDTIIGFSGAAGDRIDLEAIDANSLLAGDQAFTWIGSAPFSGAGQLRFDKGILSADINGDHVMDFAVNVGNVSLNLESFIS</sequence>
<dbReference type="Pfam" id="PF00353">
    <property type="entry name" value="HemolysinCabind"/>
    <property type="match status" value="1"/>
</dbReference>
<dbReference type="Proteomes" id="UP001055057">
    <property type="component" value="Unassembled WGS sequence"/>
</dbReference>
<feature type="domain" description="GH16" evidence="6">
    <location>
        <begin position="1"/>
        <end position="257"/>
    </location>
</feature>
<keyword evidence="4" id="KW-0964">Secreted</keyword>
<comment type="subcellular location">
    <subcellularLocation>
        <location evidence="2">Secreted</location>
    </subcellularLocation>
</comment>
<evidence type="ECO:0000313" key="7">
    <source>
        <dbReference type="EMBL" id="GJE62291.1"/>
    </source>
</evidence>
<accession>A0ABQ4U4U9</accession>
<dbReference type="RefSeq" id="WP_238184943.1">
    <property type="nucleotide sequence ID" value="NZ_BPRB01000302.1"/>
</dbReference>
<keyword evidence="5" id="KW-0677">Repeat</keyword>
<evidence type="ECO:0000256" key="4">
    <source>
        <dbReference type="ARBA" id="ARBA00022525"/>
    </source>
</evidence>
<dbReference type="Pfam" id="PF00722">
    <property type="entry name" value="Glyco_hydro_16"/>
    <property type="match status" value="1"/>
</dbReference>
<evidence type="ECO:0000256" key="1">
    <source>
        <dbReference type="ARBA" id="ARBA00001913"/>
    </source>
</evidence>
<dbReference type="SUPFAM" id="SSF49899">
    <property type="entry name" value="Concanavalin A-like lectins/glucanases"/>
    <property type="match status" value="1"/>
</dbReference>
<comment type="cofactor">
    <cofactor evidence="1">
        <name>Ca(2+)</name>
        <dbReference type="ChEBI" id="CHEBI:29108"/>
    </cofactor>
</comment>
<dbReference type="InterPro" id="IPR011049">
    <property type="entry name" value="Serralysin-like_metalloprot_C"/>
</dbReference>
<dbReference type="InterPro" id="IPR000757">
    <property type="entry name" value="Beta-glucanase-like"/>
</dbReference>